<dbReference type="EC" id="6.5.1.4" evidence="5 6"/>
<dbReference type="OrthoDB" id="9789235at2"/>
<dbReference type="STRING" id="377629.TERTU_2560"/>
<organism evidence="9 10">
    <name type="scientific">Teredinibacter turnerae (strain ATCC 39867 / T7901)</name>
    <dbReference type="NCBI Taxonomy" id="377629"/>
    <lineage>
        <taxon>Bacteria</taxon>
        <taxon>Pseudomonadati</taxon>
        <taxon>Pseudomonadota</taxon>
        <taxon>Gammaproteobacteria</taxon>
        <taxon>Cellvibrionales</taxon>
        <taxon>Cellvibrionaceae</taxon>
        <taxon>Teredinibacter</taxon>
    </lineage>
</organism>
<comment type="caution">
    <text evidence="5">Lacks conserved residue(s) required for the propagation of feature annotation.</text>
</comment>
<evidence type="ECO:0000256" key="4">
    <source>
        <dbReference type="ARBA" id="ARBA00024481"/>
    </source>
</evidence>
<dbReference type="Gene3D" id="3.30.360.20">
    <property type="entry name" value="RNA 3'-terminal phosphate cyclase, insert domain"/>
    <property type="match status" value="1"/>
</dbReference>
<dbReference type="HAMAP" id="MF_00200">
    <property type="entry name" value="RTC"/>
    <property type="match status" value="1"/>
</dbReference>
<dbReference type="PANTHER" id="PTHR11096:SF0">
    <property type="entry name" value="RNA 3'-TERMINAL PHOSPHATE CYCLASE"/>
    <property type="match status" value="1"/>
</dbReference>
<dbReference type="GO" id="GO:0006396">
    <property type="term" value="P:RNA processing"/>
    <property type="evidence" value="ECO:0007669"/>
    <property type="project" value="UniProtKB-UniRule"/>
</dbReference>
<dbReference type="InterPro" id="IPR013791">
    <property type="entry name" value="RNA3'-term_phos_cycl_insert"/>
</dbReference>
<dbReference type="NCBIfam" id="TIGR03399">
    <property type="entry name" value="RNA_3prim_cycl"/>
    <property type="match status" value="1"/>
</dbReference>
<keyword evidence="10" id="KW-1185">Reference proteome</keyword>
<feature type="domain" description="RNA 3'-terminal phosphate cyclase" evidence="7">
    <location>
        <begin position="20"/>
        <end position="333"/>
    </location>
</feature>
<dbReference type="EMBL" id="CP001614">
    <property type="protein sequence ID" value="ACR14242.1"/>
    <property type="molecule type" value="Genomic_DNA"/>
</dbReference>
<dbReference type="InterPro" id="IPR017770">
    <property type="entry name" value="RNA3'_term_phos_cyc_type_1"/>
</dbReference>
<dbReference type="SUPFAM" id="SSF55205">
    <property type="entry name" value="EPT/RTPC-like"/>
    <property type="match status" value="2"/>
</dbReference>
<dbReference type="eggNOG" id="COG0430">
    <property type="taxonomic scope" value="Bacteria"/>
</dbReference>
<dbReference type="GO" id="GO:0003963">
    <property type="term" value="F:RNA-3'-phosphate cyclase activity"/>
    <property type="evidence" value="ECO:0007669"/>
    <property type="project" value="UniProtKB-UniRule"/>
</dbReference>
<evidence type="ECO:0000256" key="3">
    <source>
        <dbReference type="ARBA" id="ARBA00022741"/>
    </source>
</evidence>
<dbReference type="GO" id="GO:0005737">
    <property type="term" value="C:cytoplasm"/>
    <property type="evidence" value="ECO:0007669"/>
    <property type="project" value="UniProtKB-SubCell"/>
</dbReference>
<keyword evidence="5" id="KW-0067">ATP-binding</keyword>
<evidence type="ECO:0000256" key="6">
    <source>
        <dbReference type="NCBIfam" id="TIGR03399"/>
    </source>
</evidence>
<gene>
    <name evidence="5 9" type="primary">rtcA</name>
    <name evidence="9" type="ordered locus">TERTU_2560</name>
</gene>
<feature type="active site" description="Tele-AMP-histidine intermediate" evidence="5">
    <location>
        <position position="317"/>
    </location>
</feature>
<reference evidence="9 10" key="1">
    <citation type="journal article" date="2009" name="PLoS ONE">
        <title>The complete genome of Teredinibacter turnerae T7901: an intracellular endosymbiont of marine wood-boring bivalves (shipworms).</title>
        <authorList>
            <person name="Yang J.C."/>
            <person name="Madupu R."/>
            <person name="Durkin A.S."/>
            <person name="Ekborg N.A."/>
            <person name="Pedamallu C.S."/>
            <person name="Hostetler J.B."/>
            <person name="Radune D."/>
            <person name="Toms B.S."/>
            <person name="Henrissat B."/>
            <person name="Coutinho P.M."/>
            <person name="Schwarz S."/>
            <person name="Field L."/>
            <person name="Trindade-Silva A.E."/>
            <person name="Soares C.A.G."/>
            <person name="Elshahawi S."/>
            <person name="Hanora A."/>
            <person name="Schmidt E.W."/>
            <person name="Haygood M.G."/>
            <person name="Posfai J."/>
            <person name="Benner J."/>
            <person name="Madinger C."/>
            <person name="Nove J."/>
            <person name="Anton B."/>
            <person name="Chaudhary K."/>
            <person name="Foster J."/>
            <person name="Holman A."/>
            <person name="Kumar S."/>
            <person name="Lessard P.A."/>
            <person name="Luyten Y.A."/>
            <person name="Slatko B."/>
            <person name="Wood N."/>
            <person name="Wu B."/>
            <person name="Teplitski M."/>
            <person name="Mougous J.D."/>
            <person name="Ward N."/>
            <person name="Eisen J.A."/>
            <person name="Badger J.H."/>
            <person name="Distel D.L."/>
        </authorList>
    </citation>
    <scope>NUCLEOTIDE SEQUENCE [LARGE SCALE GENOMIC DNA]</scope>
    <source>
        <strain evidence="10">ATCC 39867 / T7901</strain>
    </source>
</reference>
<dbReference type="KEGG" id="ttu:TERTU_2560"/>
<accession>C5BLQ1</accession>
<dbReference type="Pfam" id="PF05189">
    <property type="entry name" value="RTC_insert"/>
    <property type="match status" value="1"/>
</dbReference>
<feature type="binding site" evidence="5">
    <location>
        <begin position="292"/>
        <end position="296"/>
    </location>
    <ligand>
        <name>ATP</name>
        <dbReference type="ChEBI" id="CHEBI:30616"/>
    </ligand>
</feature>
<dbReference type="PIRSF" id="PIRSF005378">
    <property type="entry name" value="RNA3'_term_phos_cycl_euk"/>
    <property type="match status" value="1"/>
</dbReference>
<name>C5BLQ1_TERTT</name>
<sequence length="354" mass="37579">MPGDGNNGGTGVVIIDGSQGEGGGQIFRTALTLAMCIGKAVTIENIRAGRKKPGLLRQHLACLKAASAVCNAQVDGDTLGSRRVVFRPGAVIPGHYRFAVGSAGSTPLVFRTVFLPLALAGGSSELYLEGGTHNPMAPSVDFIAHSFLPVLAAVGWQAEVSLERHGFYPSGGGAWCVRISPAQQIRFLELLVPGELKRKCAIATSANIPAHVIERELEYVKKKCYWNDNELVRQIVSSPGQGNIVSVRLHMENTSAVFEAVGERNLTAERVAGRAVKAMKNYLHSGAAVCSHLADQLLLPLVLGCGGKFSTMAPTEHLRTNIAVITQMLPATILLQPMDEGAWCVDVAPSQTPV</sequence>
<dbReference type="InterPro" id="IPR013792">
    <property type="entry name" value="RNA3'P_cycl/enolpyr_Trfase_a/b"/>
</dbReference>
<comment type="catalytic activity">
    <reaction evidence="4 5">
        <text>a 3'-end 3'-phospho-ribonucleotide-RNA + ATP = a 3'-end 2',3'-cyclophospho-ribonucleotide-RNA + AMP + diphosphate</text>
        <dbReference type="Rhea" id="RHEA:23976"/>
        <dbReference type="Rhea" id="RHEA-COMP:10463"/>
        <dbReference type="Rhea" id="RHEA-COMP:10464"/>
        <dbReference type="ChEBI" id="CHEBI:30616"/>
        <dbReference type="ChEBI" id="CHEBI:33019"/>
        <dbReference type="ChEBI" id="CHEBI:83062"/>
        <dbReference type="ChEBI" id="CHEBI:83064"/>
        <dbReference type="ChEBI" id="CHEBI:456215"/>
        <dbReference type="EC" id="6.5.1.4"/>
    </reaction>
</comment>
<dbReference type="InterPro" id="IPR036553">
    <property type="entry name" value="RPTC_insert"/>
</dbReference>
<dbReference type="Pfam" id="PF01137">
    <property type="entry name" value="RTC"/>
    <property type="match status" value="1"/>
</dbReference>
<evidence type="ECO:0000256" key="1">
    <source>
        <dbReference type="ARBA" id="ARBA00009206"/>
    </source>
</evidence>
<feature type="domain" description="RNA 3'-terminal phosphate cyclase insert" evidence="8">
    <location>
        <begin position="193"/>
        <end position="283"/>
    </location>
</feature>
<dbReference type="InterPro" id="IPR023797">
    <property type="entry name" value="RNA3'_phos_cyclase_dom"/>
</dbReference>
<dbReference type="HOGENOM" id="CLU_027882_0_0_6"/>
<evidence type="ECO:0000313" key="10">
    <source>
        <dbReference type="Proteomes" id="UP000009080"/>
    </source>
</evidence>
<keyword evidence="3 5" id="KW-0547">Nucleotide-binding</keyword>
<evidence type="ECO:0000313" key="9">
    <source>
        <dbReference type="EMBL" id="ACR14242.1"/>
    </source>
</evidence>
<dbReference type="InterPro" id="IPR000228">
    <property type="entry name" value="RNA3'_term_phos_cyc"/>
</dbReference>
<evidence type="ECO:0000259" key="7">
    <source>
        <dbReference type="Pfam" id="PF01137"/>
    </source>
</evidence>
<protein>
    <recommendedName>
        <fullName evidence="5 6">RNA 3'-terminal phosphate cyclase</fullName>
        <shortName evidence="5">RNA cyclase</shortName>
        <shortName evidence="5">RNA-3'-phosphate cyclase</shortName>
        <ecNumber evidence="5 6">6.5.1.4</ecNumber>
    </recommendedName>
</protein>
<dbReference type="PANTHER" id="PTHR11096">
    <property type="entry name" value="RNA 3' TERMINAL PHOSPHATE CYCLASE"/>
    <property type="match status" value="1"/>
</dbReference>
<dbReference type="NCBIfam" id="NF003246">
    <property type="entry name" value="PRK04204.1-2"/>
    <property type="match status" value="1"/>
</dbReference>
<dbReference type="Gene3D" id="3.65.10.20">
    <property type="entry name" value="RNA 3'-terminal phosphate cyclase domain"/>
    <property type="match status" value="1"/>
</dbReference>
<dbReference type="AlphaFoldDB" id="C5BLQ1"/>
<dbReference type="GO" id="GO:0005524">
    <property type="term" value="F:ATP binding"/>
    <property type="evidence" value="ECO:0007669"/>
    <property type="project" value="UniProtKB-KW"/>
</dbReference>
<dbReference type="Proteomes" id="UP000009080">
    <property type="component" value="Chromosome"/>
</dbReference>
<dbReference type="InterPro" id="IPR037136">
    <property type="entry name" value="RNA3'_phos_cyclase_dom_sf"/>
</dbReference>
<evidence type="ECO:0000256" key="5">
    <source>
        <dbReference type="HAMAP-Rule" id="MF_00200"/>
    </source>
</evidence>
<comment type="subcellular location">
    <subcellularLocation>
        <location evidence="5">Cytoplasm</location>
    </subcellularLocation>
</comment>
<evidence type="ECO:0000259" key="8">
    <source>
        <dbReference type="Pfam" id="PF05189"/>
    </source>
</evidence>
<comment type="similarity">
    <text evidence="1 5">Belongs to the RNA 3'-terminal cyclase family. Type 1 subfamily.</text>
</comment>
<proteinExistence type="inferred from homology"/>
<comment type="function">
    <text evidence="5">Catalyzes the conversion of 3'-phosphate to a 2',3'-cyclic phosphodiester at the end of RNA. The mechanism of action of the enzyme occurs in 3 steps: (A) adenylation of the enzyme by ATP; (B) transfer of adenylate to an RNA-N3'P to produce RNA-N3'PP5'A; (C) and attack of the adjacent 2'-hydroxyl on the 3'-phosphorus in the diester linkage to produce the cyclic end product. The biological role of this enzyme is unknown but it is likely to function in some aspects of cellular RNA processing.</text>
</comment>
<keyword evidence="5" id="KW-0963">Cytoplasm</keyword>
<keyword evidence="2 5" id="KW-0436">Ligase</keyword>
<evidence type="ECO:0000256" key="2">
    <source>
        <dbReference type="ARBA" id="ARBA00022598"/>
    </source>
</evidence>
<dbReference type="RefSeq" id="WP_015820358.1">
    <property type="nucleotide sequence ID" value="NC_012997.1"/>
</dbReference>